<name>A0A917WD04_9RHOB</name>
<keyword evidence="2" id="KW-1185">Reference proteome</keyword>
<accession>A0A917WD04</accession>
<evidence type="ECO:0000313" key="1">
    <source>
        <dbReference type="EMBL" id="GGL91332.1"/>
    </source>
</evidence>
<dbReference type="EMBL" id="BMLF01000001">
    <property type="protein sequence ID" value="GGL91332.1"/>
    <property type="molecule type" value="Genomic_DNA"/>
</dbReference>
<gene>
    <name evidence="1" type="ORF">GCM10011534_11880</name>
</gene>
<dbReference type="AlphaFoldDB" id="A0A917WD04"/>
<reference evidence="1" key="1">
    <citation type="journal article" date="2014" name="Int. J. Syst. Evol. Microbiol.">
        <title>Complete genome sequence of Corynebacterium casei LMG S-19264T (=DSM 44701T), isolated from a smear-ripened cheese.</title>
        <authorList>
            <consortium name="US DOE Joint Genome Institute (JGI-PGF)"/>
            <person name="Walter F."/>
            <person name="Albersmeier A."/>
            <person name="Kalinowski J."/>
            <person name="Ruckert C."/>
        </authorList>
    </citation>
    <scope>NUCLEOTIDE SEQUENCE</scope>
    <source>
        <strain evidence="1">CGMCC 1.6293</strain>
    </source>
</reference>
<proteinExistence type="predicted"/>
<comment type="caution">
    <text evidence="1">The sequence shown here is derived from an EMBL/GenBank/DDBJ whole genome shotgun (WGS) entry which is preliminary data.</text>
</comment>
<reference evidence="1" key="2">
    <citation type="submission" date="2020-09" db="EMBL/GenBank/DDBJ databases">
        <authorList>
            <person name="Sun Q."/>
            <person name="Zhou Y."/>
        </authorList>
    </citation>
    <scope>NUCLEOTIDE SEQUENCE</scope>
    <source>
        <strain evidence="1">CGMCC 1.6293</strain>
    </source>
</reference>
<evidence type="ECO:0000313" key="2">
    <source>
        <dbReference type="Proteomes" id="UP000649829"/>
    </source>
</evidence>
<sequence>MTPVRGKLRLRAAILRLMWCSRCGQQAAEDMRILWDAGGQALDGVHLMGTGERRKYW</sequence>
<protein>
    <submittedName>
        <fullName evidence="1">Uncharacterized protein</fullName>
    </submittedName>
</protein>
<organism evidence="1 2">
    <name type="scientific">Pseudooceanicola nanhaiensis</name>
    <dbReference type="NCBI Taxonomy" id="375761"/>
    <lineage>
        <taxon>Bacteria</taxon>
        <taxon>Pseudomonadati</taxon>
        <taxon>Pseudomonadota</taxon>
        <taxon>Alphaproteobacteria</taxon>
        <taxon>Rhodobacterales</taxon>
        <taxon>Paracoccaceae</taxon>
        <taxon>Pseudooceanicola</taxon>
    </lineage>
</organism>
<dbReference type="Proteomes" id="UP000649829">
    <property type="component" value="Unassembled WGS sequence"/>
</dbReference>